<dbReference type="Proteomes" id="UP000503840">
    <property type="component" value="Unassembled WGS sequence"/>
</dbReference>
<dbReference type="Gene3D" id="3.30.1930.10">
    <property type="entry name" value="capsid protein of prophage domain"/>
    <property type="match status" value="1"/>
</dbReference>
<keyword evidence="2" id="KW-1185">Reference proteome</keyword>
<dbReference type="InterPro" id="IPR005564">
    <property type="entry name" value="Major_capsid_GpE"/>
</dbReference>
<name>A0A7J0BHZ7_9BACT</name>
<organism evidence="1 2">
    <name type="scientific">Desulfovibrio subterraneus</name>
    <dbReference type="NCBI Taxonomy" id="2718620"/>
    <lineage>
        <taxon>Bacteria</taxon>
        <taxon>Pseudomonadati</taxon>
        <taxon>Thermodesulfobacteriota</taxon>
        <taxon>Desulfovibrionia</taxon>
        <taxon>Desulfovibrionales</taxon>
        <taxon>Desulfovibrionaceae</taxon>
        <taxon>Desulfovibrio</taxon>
    </lineage>
</organism>
<dbReference type="RefSeq" id="WP_174404964.1">
    <property type="nucleotide sequence ID" value="NZ_BLVO01000013.1"/>
</dbReference>
<dbReference type="Pfam" id="PF03864">
    <property type="entry name" value="Phage_cap_E"/>
    <property type="match status" value="1"/>
</dbReference>
<dbReference type="AlphaFoldDB" id="A0A7J0BHZ7"/>
<evidence type="ECO:0000313" key="2">
    <source>
        <dbReference type="Proteomes" id="UP000503840"/>
    </source>
</evidence>
<proteinExistence type="predicted"/>
<sequence length="343" mass="37847">MPDINVLDLLFSPRTLTATAIKRKPVPRLLQTLFFGKRNTHLTRDIDLRNVSYPLKVLPMVGERAGAVTIEGTKRALKIVPSARFRAKRPSGANDLLYVTAPGEPVELKQGMGDVEGRVKSAIVSDIDILNDSLELTIEFMCSEVARTGKVVAHDDDGVDYEVDFGMPADHVTVLTAGDLWTDPASDPNEQLEEFSTIVQNACGMRPDVVVHGTNAYKHYRKNPTVKDELDNRRIESGTMHNAIGKLYKGNVGNVDHYVYGGSFEDVHGNTRELFPPDYILMGCTGAPCSVEFGLPADLRNIGPVEKFVKTVIEEDPSQLAVIEESRPLPVADMSYFFFAKVV</sequence>
<protein>
    <submittedName>
        <fullName evidence="1">Minor capsid protein E</fullName>
    </submittedName>
</protein>
<reference evidence="1 2" key="1">
    <citation type="submission" date="2020-05" db="EMBL/GenBank/DDBJ databases">
        <title>Draft genome sequence of Desulfovibrio sp. strain HN2T.</title>
        <authorList>
            <person name="Ueno A."/>
            <person name="Tamazawa S."/>
            <person name="Tamamura S."/>
            <person name="Murakami T."/>
            <person name="Kiyama T."/>
            <person name="Inomata H."/>
            <person name="Amano Y."/>
            <person name="Miyakawa K."/>
            <person name="Tamaki H."/>
            <person name="Naganuma T."/>
            <person name="Kaneko K."/>
        </authorList>
    </citation>
    <scope>NUCLEOTIDE SEQUENCE [LARGE SCALE GENOMIC DNA]</scope>
    <source>
        <strain evidence="1 2">HN2</strain>
    </source>
</reference>
<comment type="caution">
    <text evidence="1">The sequence shown here is derived from an EMBL/GenBank/DDBJ whole genome shotgun (WGS) entry which is preliminary data.</text>
</comment>
<dbReference type="Gene3D" id="3.15.30.10">
    <property type="entry name" value="putative capsid protein of prophage domain like"/>
    <property type="match status" value="1"/>
</dbReference>
<gene>
    <name evidence="1" type="ORF">DSM101010T_16610</name>
</gene>
<accession>A0A7J0BHZ7</accession>
<dbReference type="EMBL" id="BLVO01000013">
    <property type="protein sequence ID" value="GFM33296.1"/>
    <property type="molecule type" value="Genomic_DNA"/>
</dbReference>
<evidence type="ECO:0000313" key="1">
    <source>
        <dbReference type="EMBL" id="GFM33296.1"/>
    </source>
</evidence>